<dbReference type="PANTHER" id="PTHR13285">
    <property type="entry name" value="ACYLTRANSFERASE"/>
    <property type="match status" value="1"/>
</dbReference>
<dbReference type="Proteomes" id="UP000187506">
    <property type="component" value="Chromosome"/>
</dbReference>
<dbReference type="Pfam" id="PF03062">
    <property type="entry name" value="MBOAT"/>
    <property type="match status" value="1"/>
</dbReference>
<keyword evidence="5 8" id="KW-1133">Transmembrane helix</keyword>
<evidence type="ECO:0000256" key="4">
    <source>
        <dbReference type="ARBA" id="ARBA00022692"/>
    </source>
</evidence>
<keyword evidence="6 7" id="KW-0472">Membrane</keyword>
<evidence type="ECO:0000256" key="5">
    <source>
        <dbReference type="ARBA" id="ARBA00022989"/>
    </source>
</evidence>
<feature type="transmembrane region" description="Helical" evidence="8">
    <location>
        <begin position="118"/>
        <end position="140"/>
    </location>
</feature>
<feature type="transmembrane region" description="Helical" evidence="8">
    <location>
        <begin position="412"/>
        <end position="430"/>
    </location>
</feature>
<dbReference type="KEGG" id="lvn:BWR22_14075"/>
<feature type="transmembrane region" description="Helical" evidence="8">
    <location>
        <begin position="309"/>
        <end position="335"/>
    </location>
</feature>
<keyword evidence="4 8" id="KW-0812">Transmembrane</keyword>
<dbReference type="InterPro" id="IPR024194">
    <property type="entry name" value="Ac/AlaTfrase_AlgI/DltB"/>
</dbReference>
<proteinExistence type="inferred from homology"/>
<gene>
    <name evidence="9" type="ORF">BWR22_14075</name>
</gene>
<comment type="subcellular location">
    <subcellularLocation>
        <location evidence="1">Cell membrane</location>
        <topology evidence="1">Multi-pass membrane protein</topology>
    </subcellularLocation>
</comment>
<evidence type="ECO:0000313" key="9">
    <source>
        <dbReference type="EMBL" id="APY01380.1"/>
    </source>
</evidence>
<dbReference type="InterPro" id="IPR051085">
    <property type="entry name" value="MB_O-acyltransferase"/>
</dbReference>
<name>A0AAC9LMT6_9FLAO</name>
<protein>
    <submittedName>
        <fullName evidence="9">Membrane-bound O-acyltransferase family protein</fullName>
    </submittedName>
</protein>
<organism evidence="9 10">
    <name type="scientific">Lacinutrix venerupis</name>
    <dbReference type="NCBI Taxonomy" id="1486034"/>
    <lineage>
        <taxon>Bacteria</taxon>
        <taxon>Pseudomonadati</taxon>
        <taxon>Bacteroidota</taxon>
        <taxon>Flavobacteriia</taxon>
        <taxon>Flavobacteriales</taxon>
        <taxon>Flavobacteriaceae</taxon>
        <taxon>Lacinutrix</taxon>
    </lineage>
</organism>
<evidence type="ECO:0000256" key="3">
    <source>
        <dbReference type="ARBA" id="ARBA00022475"/>
    </source>
</evidence>
<dbReference type="AlphaFoldDB" id="A0AAC9LMT6"/>
<feature type="transmembrane region" description="Helical" evidence="8">
    <location>
        <begin position="355"/>
        <end position="374"/>
    </location>
</feature>
<accession>A0AAC9LMT6</accession>
<feature type="transmembrane region" description="Helical" evidence="8">
    <location>
        <begin position="72"/>
        <end position="91"/>
    </location>
</feature>
<feature type="transmembrane region" description="Helical" evidence="8">
    <location>
        <begin position="7"/>
        <end position="23"/>
    </location>
</feature>
<dbReference type="PANTHER" id="PTHR13285:SF18">
    <property type="entry name" value="PROTEIN-CYSTEINE N-PALMITOYLTRANSFERASE RASP"/>
    <property type="match status" value="1"/>
</dbReference>
<evidence type="ECO:0000256" key="6">
    <source>
        <dbReference type="ARBA" id="ARBA00023136"/>
    </source>
</evidence>
<reference evidence="9 10" key="1">
    <citation type="submission" date="2017-01" db="EMBL/GenBank/DDBJ databases">
        <title>Complete genome of Lacinutrix venerupis DOK2-8 isolated from seawater in Dokdo.</title>
        <authorList>
            <person name="Chi W.-J."/>
            <person name="Kim J.H."/>
        </authorList>
    </citation>
    <scope>NUCLEOTIDE SEQUENCE [LARGE SCALE GENOMIC DNA]</scope>
    <source>
        <strain evidence="9 10">DOK2-8</strain>
    </source>
</reference>
<evidence type="ECO:0000256" key="8">
    <source>
        <dbReference type="SAM" id="Phobius"/>
    </source>
</evidence>
<dbReference type="InterPro" id="IPR028362">
    <property type="entry name" value="AlgI"/>
</dbReference>
<keyword evidence="3 7" id="KW-1003">Cell membrane</keyword>
<comment type="similarity">
    <text evidence="2 7">Belongs to the membrane-bound acyltransferase family.</text>
</comment>
<dbReference type="GO" id="GO:0042121">
    <property type="term" value="P:alginic acid biosynthetic process"/>
    <property type="evidence" value="ECO:0007669"/>
    <property type="project" value="InterPro"/>
</dbReference>
<feature type="transmembrane region" description="Helical" evidence="8">
    <location>
        <begin position="442"/>
        <end position="460"/>
    </location>
</feature>
<evidence type="ECO:0000256" key="1">
    <source>
        <dbReference type="ARBA" id="ARBA00004651"/>
    </source>
</evidence>
<keyword evidence="7" id="KW-0808">Transferase</keyword>
<evidence type="ECO:0000313" key="10">
    <source>
        <dbReference type="Proteomes" id="UP000187506"/>
    </source>
</evidence>
<dbReference type="PIRSF" id="PIRSF500217">
    <property type="entry name" value="AlgI"/>
    <property type="match status" value="1"/>
</dbReference>
<feature type="transmembrane region" description="Helical" evidence="8">
    <location>
        <begin position="29"/>
        <end position="52"/>
    </location>
</feature>
<sequence>MHFSTSTFLFLFLPLVFLIYFYSKNKYRNAVLLVASLIFYTAGEKALVLIMIASTVIDYKCGHLIESGKKKLGLYLSLFSNLGTLFFFKYFNFGIENLTATLNSFGFDSSFTNSIPKVILPMGISFYVFQTMSYSIDVYYGKVKASRKFINFATYVTFFPQLVAGPIVRYQDIEQYLVKRTITKNDITIGFERFIIGLSKKIIIANQCGKLADSIFDGSNVLDLSTPYAWLGIITYGFQIYYDFSGYSDMAIGLGRIFGFRILENFNYPFISKSIQEFWKRWHISLSSWFRDYLYIPLGGNRKGEGRTYLNLIIVFFVTGLWHGAAWNFVIWGLFHGVFLLLERLFLSDLLKKSWAPIQHFYTLMVVTLGWVLFRGNNMKDIGIYFKKLFVYSSGDFSRVEFLNYFVLNREIGFSLILALIFSLPVYNYFKKLPLNKNTLFIKHSFLVAIFIISLSYISSGSYNPFIYFRF</sequence>
<evidence type="ECO:0000256" key="2">
    <source>
        <dbReference type="ARBA" id="ARBA00010323"/>
    </source>
</evidence>
<dbReference type="InterPro" id="IPR004299">
    <property type="entry name" value="MBOAT_fam"/>
</dbReference>
<dbReference type="EMBL" id="CP019352">
    <property type="protein sequence ID" value="APY01380.1"/>
    <property type="molecule type" value="Genomic_DNA"/>
</dbReference>
<evidence type="ECO:0000256" key="7">
    <source>
        <dbReference type="PIRNR" id="PIRNR016636"/>
    </source>
</evidence>
<dbReference type="GO" id="GO:0005886">
    <property type="term" value="C:plasma membrane"/>
    <property type="evidence" value="ECO:0007669"/>
    <property type="project" value="UniProtKB-SubCell"/>
</dbReference>
<keyword evidence="10" id="KW-1185">Reference proteome</keyword>
<dbReference type="PIRSF" id="PIRSF016636">
    <property type="entry name" value="AlgI_DltB"/>
    <property type="match status" value="1"/>
</dbReference>
<keyword evidence="7" id="KW-0012">Acyltransferase</keyword>
<dbReference type="GO" id="GO:0016746">
    <property type="term" value="F:acyltransferase activity"/>
    <property type="evidence" value="ECO:0007669"/>
    <property type="project" value="UniProtKB-KW"/>
</dbReference>
<dbReference type="RefSeq" id="WP_076734282.1">
    <property type="nucleotide sequence ID" value="NZ_CP019352.1"/>
</dbReference>